<evidence type="ECO:0000256" key="1">
    <source>
        <dbReference type="ARBA" id="ARBA00004123"/>
    </source>
</evidence>
<dbReference type="PANTHER" id="PTHR16040">
    <property type="entry name" value="AUSTRALIN, ISOFORM A-RELATED"/>
    <property type="match status" value="1"/>
</dbReference>
<keyword evidence="13" id="KW-1185">Reference proteome</keyword>
<accession>A0AA43TYV4</accession>
<feature type="compositionally biased region" description="Polar residues" evidence="10">
    <location>
        <begin position="100"/>
        <end position="124"/>
    </location>
</feature>
<keyword evidence="5" id="KW-0132">Cell division</keyword>
<evidence type="ECO:0000256" key="9">
    <source>
        <dbReference type="ARBA" id="ARBA00023328"/>
    </source>
</evidence>
<dbReference type="GO" id="GO:0051233">
    <property type="term" value="C:spindle midzone"/>
    <property type="evidence" value="ECO:0007669"/>
    <property type="project" value="TreeGrafter"/>
</dbReference>
<evidence type="ECO:0000256" key="6">
    <source>
        <dbReference type="ARBA" id="ARBA00022776"/>
    </source>
</evidence>
<comment type="caution">
    <text evidence="12">The sequence shown here is derived from an EMBL/GenBank/DDBJ whole genome shotgun (WGS) entry which is preliminary data.</text>
</comment>
<evidence type="ECO:0000313" key="12">
    <source>
        <dbReference type="EMBL" id="MDI1491340.1"/>
    </source>
</evidence>
<dbReference type="Pfam" id="PF10444">
    <property type="entry name" value="Nbl1_Borealin_N"/>
    <property type="match status" value="1"/>
</dbReference>
<organism evidence="12 13">
    <name type="scientific">Ramalina farinacea</name>
    <dbReference type="NCBI Taxonomy" id="258253"/>
    <lineage>
        <taxon>Eukaryota</taxon>
        <taxon>Fungi</taxon>
        <taxon>Dikarya</taxon>
        <taxon>Ascomycota</taxon>
        <taxon>Pezizomycotina</taxon>
        <taxon>Lecanoromycetes</taxon>
        <taxon>OSLEUM clade</taxon>
        <taxon>Lecanoromycetidae</taxon>
        <taxon>Lecanorales</taxon>
        <taxon>Lecanorineae</taxon>
        <taxon>Ramalinaceae</taxon>
        <taxon>Ramalina</taxon>
    </lineage>
</organism>
<dbReference type="EMBL" id="JAPUFD010000014">
    <property type="protein sequence ID" value="MDI1491340.1"/>
    <property type="molecule type" value="Genomic_DNA"/>
</dbReference>
<feature type="compositionally biased region" description="Basic and acidic residues" evidence="10">
    <location>
        <begin position="129"/>
        <end position="148"/>
    </location>
</feature>
<sequence>MDSASTPSQGVSKNIMRITANQKQALIDNLQLEVTERARKLRAQYALQAHSLRTRIELRVNRIPTAVRKANMGDLFLKYEEMRLAKERKQEVEEPKTENHSQPGPETETNQEPKSTTRNASTKTRGTKRKSDALDTSKNETVKIHEDPIPNPKKRAKGATNNSAHQAPNPSTVLSPKSANSRTLPQSPIQQKGASPEKPFHVRTASPLKPLAPPPKMMSTAAATASLAHMAAEKAKPGRPKAAGGKSAATRGRKEAERAVERETMRTISSTSNSSALSTGTTIVSKATKPATKATRKAAVAKNPARNAAGASDPPQTGRRVLRKRA</sequence>
<dbReference type="GO" id="GO:0051301">
    <property type="term" value="P:cell division"/>
    <property type="evidence" value="ECO:0007669"/>
    <property type="project" value="UniProtKB-KW"/>
</dbReference>
<dbReference type="Proteomes" id="UP001161017">
    <property type="component" value="Unassembled WGS sequence"/>
</dbReference>
<reference evidence="12" key="1">
    <citation type="journal article" date="2023" name="Genome Biol. Evol.">
        <title>First Whole Genome Sequence and Flow Cytometry Genome Size Data for the Lichen-Forming Fungus Ramalina farinacea (Ascomycota).</title>
        <authorList>
            <person name="Llewellyn T."/>
            <person name="Mian S."/>
            <person name="Hill R."/>
            <person name="Leitch I.J."/>
            <person name="Gaya E."/>
        </authorList>
    </citation>
    <scope>NUCLEOTIDE SEQUENCE</scope>
    <source>
        <strain evidence="12">LIQ254RAFAR</strain>
    </source>
</reference>
<evidence type="ECO:0000256" key="5">
    <source>
        <dbReference type="ARBA" id="ARBA00022618"/>
    </source>
</evidence>
<gene>
    <name evidence="12" type="ORF">OHK93_002549</name>
</gene>
<name>A0AA43TYV4_9LECA</name>
<evidence type="ECO:0000259" key="11">
    <source>
        <dbReference type="Pfam" id="PF10444"/>
    </source>
</evidence>
<keyword evidence="4" id="KW-0158">Chromosome</keyword>
<evidence type="ECO:0000256" key="2">
    <source>
        <dbReference type="ARBA" id="ARBA00004584"/>
    </source>
</evidence>
<dbReference type="PANTHER" id="PTHR16040:SF7">
    <property type="entry name" value="AUSTRALIN, ISOFORM A-RELATED"/>
    <property type="match status" value="1"/>
</dbReference>
<dbReference type="GO" id="GO:0032133">
    <property type="term" value="C:chromosome passenger complex"/>
    <property type="evidence" value="ECO:0007669"/>
    <property type="project" value="TreeGrafter"/>
</dbReference>
<keyword evidence="8" id="KW-0131">Cell cycle</keyword>
<feature type="compositionally biased region" description="Polar residues" evidence="10">
    <location>
        <begin position="159"/>
        <end position="193"/>
    </location>
</feature>
<feature type="domain" description="Borealin N-terminal" evidence="11">
    <location>
        <begin position="22"/>
        <end position="76"/>
    </location>
</feature>
<dbReference type="InterPro" id="IPR018851">
    <property type="entry name" value="Borealin_N"/>
</dbReference>
<keyword evidence="7" id="KW-0539">Nucleus</keyword>
<keyword evidence="9" id="KW-0137">Centromere</keyword>
<dbReference type="GO" id="GO:0000070">
    <property type="term" value="P:mitotic sister chromatid segregation"/>
    <property type="evidence" value="ECO:0007669"/>
    <property type="project" value="TreeGrafter"/>
</dbReference>
<protein>
    <recommendedName>
        <fullName evidence="11">Borealin N-terminal domain-containing protein</fullName>
    </recommendedName>
</protein>
<proteinExistence type="inferred from homology"/>
<evidence type="ECO:0000256" key="10">
    <source>
        <dbReference type="SAM" id="MobiDB-lite"/>
    </source>
</evidence>
<evidence type="ECO:0000256" key="3">
    <source>
        <dbReference type="ARBA" id="ARBA00009914"/>
    </source>
</evidence>
<evidence type="ECO:0000313" key="13">
    <source>
        <dbReference type="Proteomes" id="UP001161017"/>
    </source>
</evidence>
<dbReference type="GO" id="GO:0000775">
    <property type="term" value="C:chromosome, centromeric region"/>
    <property type="evidence" value="ECO:0007669"/>
    <property type="project" value="UniProtKB-SubCell"/>
</dbReference>
<feature type="compositionally biased region" description="Low complexity" evidence="10">
    <location>
        <begin position="217"/>
        <end position="230"/>
    </location>
</feature>
<comment type="subcellular location">
    <subcellularLocation>
        <location evidence="2">Chromosome</location>
        <location evidence="2">Centromere</location>
    </subcellularLocation>
    <subcellularLocation>
        <location evidence="1">Nucleus</location>
    </subcellularLocation>
</comment>
<evidence type="ECO:0000256" key="7">
    <source>
        <dbReference type="ARBA" id="ARBA00023242"/>
    </source>
</evidence>
<feature type="region of interest" description="Disordered" evidence="10">
    <location>
        <begin position="87"/>
        <end position="326"/>
    </location>
</feature>
<dbReference type="AlphaFoldDB" id="A0AA43TYV4"/>
<evidence type="ECO:0000256" key="4">
    <source>
        <dbReference type="ARBA" id="ARBA00022454"/>
    </source>
</evidence>
<comment type="similarity">
    <text evidence="3">Belongs to the borealin family.</text>
</comment>
<feature type="compositionally biased region" description="Low complexity" evidence="10">
    <location>
        <begin position="266"/>
        <end position="311"/>
    </location>
</feature>
<feature type="compositionally biased region" description="Basic and acidic residues" evidence="10">
    <location>
        <begin position="252"/>
        <end position="265"/>
    </location>
</feature>
<dbReference type="GO" id="GO:0005634">
    <property type="term" value="C:nucleus"/>
    <property type="evidence" value="ECO:0007669"/>
    <property type="project" value="UniProtKB-SubCell"/>
</dbReference>
<evidence type="ECO:0000256" key="8">
    <source>
        <dbReference type="ARBA" id="ARBA00023306"/>
    </source>
</evidence>
<keyword evidence="6" id="KW-0498">Mitosis</keyword>
<feature type="compositionally biased region" description="Basic and acidic residues" evidence="10">
    <location>
        <begin position="87"/>
        <end position="99"/>
    </location>
</feature>
<dbReference type="InterPro" id="IPR018867">
    <property type="entry name" value="Cell_div_borealin"/>
</dbReference>